<dbReference type="CDD" id="cd03216">
    <property type="entry name" value="ABC_Carb_Monos_I"/>
    <property type="match status" value="1"/>
</dbReference>
<keyword evidence="2 4" id="KW-0067">ATP-binding</keyword>
<dbReference type="InterPro" id="IPR003593">
    <property type="entry name" value="AAA+_ATPase"/>
</dbReference>
<evidence type="ECO:0000313" key="5">
    <source>
        <dbReference type="Proteomes" id="UP000037178"/>
    </source>
</evidence>
<dbReference type="InterPro" id="IPR003439">
    <property type="entry name" value="ABC_transporter-like_ATP-bd"/>
</dbReference>
<dbReference type="PANTHER" id="PTHR43790">
    <property type="entry name" value="CARBOHYDRATE TRANSPORT ATP-BINDING PROTEIN MG119-RELATED"/>
    <property type="match status" value="1"/>
</dbReference>
<dbReference type="SUPFAM" id="SSF52540">
    <property type="entry name" value="P-loop containing nucleoside triphosphate hydrolases"/>
    <property type="match status" value="1"/>
</dbReference>
<reference evidence="4 5" key="1">
    <citation type="submission" date="2015-06" db="EMBL/GenBank/DDBJ databases">
        <title>Draft genome sequence of an Alphaproteobacteria species associated to the Mediterranean sponge Oscarella lobularis.</title>
        <authorList>
            <person name="Jourda C."/>
            <person name="Santini S."/>
            <person name="Claverie J.-M."/>
        </authorList>
    </citation>
    <scope>NUCLEOTIDE SEQUENCE [LARGE SCALE GENOMIC DNA]</scope>
    <source>
        <strain evidence="4">IGS</strain>
    </source>
</reference>
<dbReference type="Gene3D" id="3.40.50.300">
    <property type="entry name" value="P-loop containing nucleotide triphosphate hydrolases"/>
    <property type="match status" value="1"/>
</dbReference>
<evidence type="ECO:0000256" key="1">
    <source>
        <dbReference type="ARBA" id="ARBA00022741"/>
    </source>
</evidence>
<dbReference type="GO" id="GO:0005524">
    <property type="term" value="F:ATP binding"/>
    <property type="evidence" value="ECO:0007669"/>
    <property type="project" value="UniProtKB-KW"/>
</dbReference>
<name>A0A0J9E7K5_9RHOB</name>
<dbReference type="InterPro" id="IPR050107">
    <property type="entry name" value="ABC_carbohydrate_import_ATPase"/>
</dbReference>
<keyword evidence="5" id="KW-1185">Reference proteome</keyword>
<feature type="domain" description="ABC transporter" evidence="3">
    <location>
        <begin position="7"/>
        <end position="247"/>
    </location>
</feature>
<evidence type="ECO:0000313" key="4">
    <source>
        <dbReference type="EMBL" id="KMW58681.1"/>
    </source>
</evidence>
<dbReference type="PROSITE" id="PS50893">
    <property type="entry name" value="ABC_TRANSPORTER_2"/>
    <property type="match status" value="1"/>
</dbReference>
<comment type="caution">
    <text evidence="4">The sequence shown here is derived from an EMBL/GenBank/DDBJ whole genome shotgun (WGS) entry which is preliminary data.</text>
</comment>
<dbReference type="RefSeq" id="WP_049644262.1">
    <property type="nucleotide sequence ID" value="NZ_LFTY01000002.1"/>
</dbReference>
<protein>
    <submittedName>
        <fullName evidence="4">Inositol transport system ATP-binding protein</fullName>
    </submittedName>
</protein>
<dbReference type="EMBL" id="LFTY01000002">
    <property type="protein sequence ID" value="KMW58681.1"/>
    <property type="molecule type" value="Genomic_DNA"/>
</dbReference>
<evidence type="ECO:0000259" key="3">
    <source>
        <dbReference type="PROSITE" id="PS50893"/>
    </source>
</evidence>
<sequence length="259" mass="27837">MSAAPYLEAVGVSKFYDSFSALKDVTISVAPGEVVCLLGDNGAGKSTLIQTLNGVIKPDEGTIRVNGEDIVFDGPDDALDLGIATVFQDLAVVPMMPVYRNFFLGREPAKGRWPFRRFDTEHAIAATKEAMRGMGAEAADVMRPIATLSGGQRQSVAVARAVHFGAKVLILDEPTSALGVRQAEMVLNYVREARDNGVGVILITHNVQHAYPVGDTFVVLFLGRSLGTFKKSELTEQQLMRLMAGKTETLKELGADPAV</sequence>
<keyword evidence="1" id="KW-0547">Nucleotide-binding</keyword>
<proteinExistence type="predicted"/>
<accession>A0A0J9E7K5</accession>
<dbReference type="Pfam" id="PF00005">
    <property type="entry name" value="ABC_tran"/>
    <property type="match status" value="1"/>
</dbReference>
<dbReference type="PATRIC" id="fig|1675527.3.peg.3834"/>
<dbReference type="SMART" id="SM00382">
    <property type="entry name" value="AAA"/>
    <property type="match status" value="1"/>
</dbReference>
<dbReference type="OrthoDB" id="9805029at2"/>
<dbReference type="STRING" id="1675527.AIOL_003660"/>
<dbReference type="GO" id="GO:0016887">
    <property type="term" value="F:ATP hydrolysis activity"/>
    <property type="evidence" value="ECO:0007669"/>
    <property type="project" value="InterPro"/>
</dbReference>
<dbReference type="Proteomes" id="UP000037178">
    <property type="component" value="Unassembled WGS sequence"/>
</dbReference>
<organism evidence="4 5">
    <name type="scientific">Candidatus Rhodobacter oscarellae</name>
    <dbReference type="NCBI Taxonomy" id="1675527"/>
    <lineage>
        <taxon>Bacteria</taxon>
        <taxon>Pseudomonadati</taxon>
        <taxon>Pseudomonadota</taxon>
        <taxon>Alphaproteobacteria</taxon>
        <taxon>Rhodobacterales</taxon>
        <taxon>Rhodobacter group</taxon>
        <taxon>Rhodobacter</taxon>
    </lineage>
</organism>
<dbReference type="AlphaFoldDB" id="A0A0J9E7K5"/>
<gene>
    <name evidence="4" type="ORF">AIOL_003660</name>
</gene>
<dbReference type="PANTHER" id="PTHR43790:SF8">
    <property type="entry name" value="SUGAR ABC TRANSPORTER ATP-BINDING PROTEIN"/>
    <property type="match status" value="1"/>
</dbReference>
<evidence type="ECO:0000256" key="2">
    <source>
        <dbReference type="ARBA" id="ARBA00022840"/>
    </source>
</evidence>
<dbReference type="InterPro" id="IPR027417">
    <property type="entry name" value="P-loop_NTPase"/>
</dbReference>